<evidence type="ECO:0000313" key="2">
    <source>
        <dbReference type="Proteomes" id="UP000474957"/>
    </source>
</evidence>
<dbReference type="RefSeq" id="WP_154446973.1">
    <property type="nucleotide sequence ID" value="NZ_WIND01000009.1"/>
</dbReference>
<keyword evidence="2" id="KW-1185">Reference proteome</keyword>
<organism evidence="1 2">
    <name type="scientific">Halovulum marinum</name>
    <dbReference type="NCBI Taxonomy" id="2662447"/>
    <lineage>
        <taxon>Bacteria</taxon>
        <taxon>Pseudomonadati</taxon>
        <taxon>Pseudomonadota</taxon>
        <taxon>Alphaproteobacteria</taxon>
        <taxon>Rhodobacterales</taxon>
        <taxon>Paracoccaceae</taxon>
        <taxon>Halovulum</taxon>
    </lineage>
</organism>
<sequence>MPATTHAPTTTIPRIDTRKPSLPRRLVLWLIRRDRHFRDTRKLRAMPEERLVDMGLSRADIESLS</sequence>
<accession>A0A6L5Z1P4</accession>
<name>A0A6L5Z1P4_9RHOB</name>
<gene>
    <name evidence="1" type="ORF">GE300_12795</name>
</gene>
<dbReference type="Proteomes" id="UP000474957">
    <property type="component" value="Unassembled WGS sequence"/>
</dbReference>
<comment type="caution">
    <text evidence="1">The sequence shown here is derived from an EMBL/GenBank/DDBJ whole genome shotgun (WGS) entry which is preliminary data.</text>
</comment>
<evidence type="ECO:0000313" key="1">
    <source>
        <dbReference type="EMBL" id="MSU90486.1"/>
    </source>
</evidence>
<proteinExistence type="predicted"/>
<dbReference type="AlphaFoldDB" id="A0A6L5Z1P4"/>
<reference evidence="1 2" key="1">
    <citation type="submission" date="2019-10" db="EMBL/GenBank/DDBJ databases">
        <title>Cognatihalovulum marinum gen. nov. sp. nov., a new member of the family Rhodobacteraceae isolated from deep seawater of the Northwest Indian Ocean.</title>
        <authorList>
            <person name="Ruan C."/>
            <person name="Wang J."/>
            <person name="Zheng X."/>
            <person name="Song L."/>
            <person name="Zhu Y."/>
            <person name="Huang Y."/>
            <person name="Lu Z."/>
            <person name="Du W."/>
            <person name="Huang L."/>
            <person name="Dai X."/>
        </authorList>
    </citation>
    <scope>NUCLEOTIDE SEQUENCE [LARGE SCALE GENOMIC DNA]</scope>
    <source>
        <strain evidence="1 2">2CG4</strain>
    </source>
</reference>
<evidence type="ECO:0008006" key="3">
    <source>
        <dbReference type="Google" id="ProtNLM"/>
    </source>
</evidence>
<protein>
    <recommendedName>
        <fullName evidence="3">DUF1127 domain-containing protein</fullName>
    </recommendedName>
</protein>
<dbReference type="EMBL" id="WIND01000009">
    <property type="protein sequence ID" value="MSU90486.1"/>
    <property type="molecule type" value="Genomic_DNA"/>
</dbReference>